<evidence type="ECO:0000313" key="3">
    <source>
        <dbReference type="Proteomes" id="UP000229678"/>
    </source>
</evidence>
<proteinExistence type="predicted"/>
<gene>
    <name evidence="2" type="ORF">BKM01_08030</name>
</gene>
<dbReference type="AlphaFoldDB" id="A0A2D3C984"/>
<feature type="domain" description="Metallo-beta-lactamase" evidence="1">
    <location>
        <begin position="7"/>
        <end position="184"/>
    </location>
</feature>
<dbReference type="SMART" id="SM00849">
    <property type="entry name" value="Lactamase_B"/>
    <property type="match status" value="1"/>
</dbReference>
<dbReference type="PANTHER" id="PTHR42951">
    <property type="entry name" value="METALLO-BETA-LACTAMASE DOMAIN-CONTAINING"/>
    <property type="match status" value="1"/>
</dbReference>
<dbReference type="InterPro" id="IPR050855">
    <property type="entry name" value="NDM-1-like"/>
</dbReference>
<protein>
    <recommendedName>
        <fullName evidence="1">Metallo-beta-lactamase domain-containing protein</fullName>
    </recommendedName>
</protein>
<dbReference type="Proteomes" id="UP000229678">
    <property type="component" value="Chromosome"/>
</dbReference>
<dbReference type="EMBL" id="CP017881">
    <property type="protein sequence ID" value="ATU09304.1"/>
    <property type="molecule type" value="Genomic_DNA"/>
</dbReference>
<dbReference type="SUPFAM" id="SSF56281">
    <property type="entry name" value="Metallo-hydrolase/oxidoreductase"/>
    <property type="match status" value="1"/>
</dbReference>
<dbReference type="InterPro" id="IPR001279">
    <property type="entry name" value="Metallo-B-lactamas"/>
</dbReference>
<dbReference type="Pfam" id="PF00753">
    <property type="entry name" value="Lactamase_B"/>
    <property type="match status" value="1"/>
</dbReference>
<dbReference type="Gene3D" id="3.60.15.10">
    <property type="entry name" value="Ribonuclease Z/Hydroxyacylglutathione hydrolase-like"/>
    <property type="match status" value="1"/>
</dbReference>
<name>A0A2D3C984_9EURY</name>
<evidence type="ECO:0000313" key="2">
    <source>
        <dbReference type="EMBL" id="ATU09304.1"/>
    </source>
</evidence>
<accession>A0A2D3C984</accession>
<evidence type="ECO:0000259" key="1">
    <source>
        <dbReference type="SMART" id="SM00849"/>
    </source>
</evidence>
<dbReference type="InterPro" id="IPR036866">
    <property type="entry name" value="RibonucZ/Hydroxyglut_hydro"/>
</dbReference>
<dbReference type="PANTHER" id="PTHR42951:SF17">
    <property type="entry name" value="METALLO-BETA-LACTAMASE DOMAIN-CONTAINING PROTEIN"/>
    <property type="match status" value="1"/>
</dbReference>
<dbReference type="KEGG" id="mpot:BKM01_08030"/>
<reference evidence="3" key="1">
    <citation type="submission" date="2016-10" db="EMBL/GenBank/DDBJ databases">
        <authorList>
            <person name="L'haridon S."/>
            <person name="Corre E."/>
        </authorList>
    </citation>
    <scope>NUCLEOTIDE SEQUENCE [LARGE SCALE GENOMIC DNA]</scope>
    <source>
        <strain evidence="3">FDF-1T</strain>
    </source>
</reference>
<organism evidence="2 3">
    <name type="scientific">Methanohalophilus portucalensis</name>
    <dbReference type="NCBI Taxonomy" id="39664"/>
    <lineage>
        <taxon>Archaea</taxon>
        <taxon>Methanobacteriati</taxon>
        <taxon>Methanobacteriota</taxon>
        <taxon>Stenosarchaea group</taxon>
        <taxon>Methanomicrobia</taxon>
        <taxon>Methanosarcinales</taxon>
        <taxon>Methanosarcinaceae</taxon>
        <taxon>Methanohalophilus</taxon>
    </lineage>
</organism>
<sequence>MVDSGNRGNTHKFETVLKNKGLNFADIDYIILTHSHHDHVGCLEEIKKRSKAKVIAHREEVEYLKRGYTPFPEGTMLFSRLISGFANKFLPNMGKYTPVDPDIIIDGECEILLSDTTIQILPVTGHTSGSICVIIDNESAIVGDTLFSFMPESVYPPFANDEKALIKSWKKLLSTGCNIFYPGHGKPFSRARFEKCYSKKKDYT</sequence>